<feature type="region of interest" description="Disordered" evidence="1">
    <location>
        <begin position="1"/>
        <end position="43"/>
    </location>
</feature>
<evidence type="ECO:0000313" key="2">
    <source>
        <dbReference type="EMBL" id="GGL61856.1"/>
    </source>
</evidence>
<evidence type="ECO:0000313" key="3">
    <source>
        <dbReference type="Proteomes" id="UP000607197"/>
    </source>
</evidence>
<dbReference type="Pfam" id="PF24037">
    <property type="entry name" value="DUF7346"/>
    <property type="match status" value="1"/>
</dbReference>
<dbReference type="EMBL" id="BMPG01000002">
    <property type="protein sequence ID" value="GGL61856.1"/>
    <property type="molecule type" value="Genomic_DNA"/>
</dbReference>
<organism evidence="2 3">
    <name type="scientific">Halocalculus aciditolerans</name>
    <dbReference type="NCBI Taxonomy" id="1383812"/>
    <lineage>
        <taxon>Archaea</taxon>
        <taxon>Methanobacteriati</taxon>
        <taxon>Methanobacteriota</taxon>
        <taxon>Stenosarchaea group</taxon>
        <taxon>Halobacteria</taxon>
        <taxon>Halobacteriales</taxon>
        <taxon>Halobacteriaceae</taxon>
        <taxon>Halocalculus</taxon>
    </lineage>
</organism>
<dbReference type="RefSeq" id="WP_188978510.1">
    <property type="nucleotide sequence ID" value="NZ_BMPG01000002.1"/>
</dbReference>
<sequence length="145" mass="15182">MQTVEAADGTTYVLEKRSGESSRVRDPRTGETTTLPNDSLDFSATDDPLEAAADAVDADVRAVLAAAGNDRALGLLVTLHHQGPTGVRRLLDETTCCESDLLGLVTGLRAAGLLTPADTETGEGYALTEQGERGVENLLAVDGER</sequence>
<keyword evidence="3" id="KW-1185">Reference proteome</keyword>
<accession>A0A830FJC2</accession>
<dbReference type="AlphaFoldDB" id="A0A830FJC2"/>
<dbReference type="InterPro" id="IPR055770">
    <property type="entry name" value="DUF7346"/>
</dbReference>
<dbReference type="Proteomes" id="UP000607197">
    <property type="component" value="Unassembled WGS sequence"/>
</dbReference>
<feature type="compositionally biased region" description="Polar residues" evidence="1">
    <location>
        <begin position="30"/>
        <end position="42"/>
    </location>
</feature>
<gene>
    <name evidence="2" type="ORF">GCM10009039_20070</name>
</gene>
<dbReference type="OrthoDB" id="201100at2157"/>
<name>A0A830FJC2_9EURY</name>
<comment type="caution">
    <text evidence="2">The sequence shown here is derived from an EMBL/GenBank/DDBJ whole genome shotgun (WGS) entry which is preliminary data.</text>
</comment>
<reference evidence="2" key="1">
    <citation type="journal article" date="2014" name="Int. J. Syst. Evol. Microbiol.">
        <title>Complete genome sequence of Corynebacterium casei LMG S-19264T (=DSM 44701T), isolated from a smear-ripened cheese.</title>
        <authorList>
            <consortium name="US DOE Joint Genome Institute (JGI-PGF)"/>
            <person name="Walter F."/>
            <person name="Albersmeier A."/>
            <person name="Kalinowski J."/>
            <person name="Ruckert C."/>
        </authorList>
    </citation>
    <scope>NUCLEOTIDE SEQUENCE</scope>
    <source>
        <strain evidence="2">JCM 19596</strain>
    </source>
</reference>
<proteinExistence type="predicted"/>
<feature type="compositionally biased region" description="Basic and acidic residues" evidence="1">
    <location>
        <begin position="14"/>
        <end position="29"/>
    </location>
</feature>
<evidence type="ECO:0000256" key="1">
    <source>
        <dbReference type="SAM" id="MobiDB-lite"/>
    </source>
</evidence>
<reference evidence="2" key="2">
    <citation type="submission" date="2020-09" db="EMBL/GenBank/DDBJ databases">
        <authorList>
            <person name="Sun Q."/>
            <person name="Ohkuma M."/>
        </authorList>
    </citation>
    <scope>NUCLEOTIDE SEQUENCE</scope>
    <source>
        <strain evidence="2">JCM 19596</strain>
    </source>
</reference>
<protein>
    <submittedName>
        <fullName evidence="2">Uncharacterized protein</fullName>
    </submittedName>
</protein>